<comment type="caution">
    <text evidence="2">The sequence shown here is derived from an EMBL/GenBank/DDBJ whole genome shotgun (WGS) entry which is preliminary data.</text>
</comment>
<dbReference type="PANTHER" id="PTHR37389">
    <property type="entry name" value="NODULIN-24"/>
    <property type="match status" value="1"/>
</dbReference>
<evidence type="ECO:0000256" key="1">
    <source>
        <dbReference type="SAM" id="SignalP"/>
    </source>
</evidence>
<dbReference type="PANTHER" id="PTHR37389:SF16">
    <property type="entry name" value="GLYCINE-RICH CELL WALL STRUCTURAL PROTEIN"/>
    <property type="match status" value="1"/>
</dbReference>
<keyword evidence="3" id="KW-1185">Reference proteome</keyword>
<dbReference type="AlphaFoldDB" id="A0A2G9I6Y8"/>
<dbReference type="InterPro" id="IPR010800">
    <property type="entry name" value="GRP"/>
</dbReference>
<evidence type="ECO:0000313" key="2">
    <source>
        <dbReference type="EMBL" id="PIN25508.1"/>
    </source>
</evidence>
<dbReference type="EMBL" id="NKXS01000223">
    <property type="protein sequence ID" value="PIN25508.1"/>
    <property type="molecule type" value="Genomic_DNA"/>
</dbReference>
<keyword evidence="1" id="KW-0732">Signal</keyword>
<dbReference type="STRING" id="429701.A0A2G9I6Y8"/>
<evidence type="ECO:0000313" key="3">
    <source>
        <dbReference type="Proteomes" id="UP000231279"/>
    </source>
</evidence>
<dbReference type="Pfam" id="PF07172">
    <property type="entry name" value="GRP"/>
    <property type="match status" value="1"/>
</dbReference>
<protein>
    <recommendedName>
        <fullName evidence="4">Glycine rich protein</fullName>
    </recommendedName>
</protein>
<organism evidence="2 3">
    <name type="scientific">Handroanthus impetiginosus</name>
    <dbReference type="NCBI Taxonomy" id="429701"/>
    <lineage>
        <taxon>Eukaryota</taxon>
        <taxon>Viridiplantae</taxon>
        <taxon>Streptophyta</taxon>
        <taxon>Embryophyta</taxon>
        <taxon>Tracheophyta</taxon>
        <taxon>Spermatophyta</taxon>
        <taxon>Magnoliopsida</taxon>
        <taxon>eudicotyledons</taxon>
        <taxon>Gunneridae</taxon>
        <taxon>Pentapetalae</taxon>
        <taxon>asterids</taxon>
        <taxon>lamiids</taxon>
        <taxon>Lamiales</taxon>
        <taxon>Bignoniaceae</taxon>
        <taxon>Crescentiina</taxon>
        <taxon>Tabebuia alliance</taxon>
        <taxon>Handroanthus</taxon>
    </lineage>
</organism>
<dbReference type="OrthoDB" id="913804at2759"/>
<reference evidence="3" key="1">
    <citation type="journal article" date="2018" name="Gigascience">
        <title>Genome assembly of the Pink Ipe (Handroanthus impetiginosus, Bignoniaceae), a highly valued, ecologically keystone Neotropical timber forest tree.</title>
        <authorList>
            <person name="Silva-Junior O.B."/>
            <person name="Grattapaglia D."/>
            <person name="Novaes E."/>
            <person name="Collevatti R.G."/>
        </authorList>
    </citation>
    <scope>NUCLEOTIDE SEQUENCE [LARGE SCALE GENOMIC DNA]</scope>
    <source>
        <strain evidence="3">cv. UFG-1</strain>
    </source>
</reference>
<accession>A0A2G9I6Y8</accession>
<feature type="signal peptide" evidence="1">
    <location>
        <begin position="1"/>
        <end position="25"/>
    </location>
</feature>
<dbReference type="Proteomes" id="UP000231279">
    <property type="component" value="Unassembled WGS sequence"/>
</dbReference>
<gene>
    <name evidence="2" type="ORF">CDL12_01748</name>
</gene>
<evidence type="ECO:0008006" key="4">
    <source>
        <dbReference type="Google" id="ProtNLM"/>
    </source>
</evidence>
<proteinExistence type="predicted"/>
<sequence>MGFKVIAGLGLFLALVLLISSEVAAREIAETAGTVDMAKESEKTNEGAVNDAKYPGGGYGVLGYECMKHYGGYPGRGGYGGRYPGHGGYGVGGRGGYCRYGCCGRNFYRGGCRCCTYAGERPDADVDAKPHN</sequence>
<feature type="chain" id="PRO_5013701581" description="Glycine rich protein" evidence="1">
    <location>
        <begin position="26"/>
        <end position="132"/>
    </location>
</feature>
<name>A0A2G9I6Y8_9LAMI</name>